<protein>
    <submittedName>
        <fullName evidence="3">GIY-YIG catalytic domain-containing protein</fullName>
    </submittedName>
</protein>
<dbReference type="RefSeq" id="WP_066050997.1">
    <property type="nucleotide sequence ID" value="NZ_CP014223.1"/>
</dbReference>
<reference evidence="3" key="3">
    <citation type="submission" date="2016-11" db="EMBL/GenBank/DDBJ databases">
        <authorList>
            <person name="Varghese N."/>
            <person name="Submissions S."/>
        </authorList>
    </citation>
    <scope>NUCLEOTIDE SEQUENCE</scope>
    <source>
        <strain evidence="3">DSM 1682</strain>
    </source>
</reference>
<dbReference type="CDD" id="cd10446">
    <property type="entry name" value="GIY-YIG_unchar_1"/>
    <property type="match status" value="1"/>
</dbReference>
<evidence type="ECO:0000313" key="5">
    <source>
        <dbReference type="Proteomes" id="UP000184204"/>
    </source>
</evidence>
<name>A0A0X1U9F9_ANAPI</name>
<evidence type="ECO:0000313" key="2">
    <source>
        <dbReference type="EMBL" id="AMJ41562.1"/>
    </source>
</evidence>
<accession>A0A0X1U9F9</accession>
<dbReference type="KEGG" id="cpro:CPRO_19800"/>
<evidence type="ECO:0000313" key="3">
    <source>
        <dbReference type="EMBL" id="SHE71476.1"/>
    </source>
</evidence>
<proteinExistence type="predicted"/>
<gene>
    <name evidence="2" type="ORF">CPRO_19800</name>
    <name evidence="3" type="ORF">SAMN02745151_01582</name>
</gene>
<reference evidence="4" key="2">
    <citation type="submission" date="2016-01" db="EMBL/GenBank/DDBJ databases">
        <authorList>
            <person name="Poehlein A."/>
            <person name="Schlien K."/>
            <person name="Gottschalk G."/>
            <person name="Buckel W."/>
            <person name="Daniel R."/>
        </authorList>
    </citation>
    <scope>NUCLEOTIDE SEQUENCE [LARGE SCALE GENOMIC DNA]</scope>
    <source>
        <strain evidence="4">X2</strain>
    </source>
</reference>
<dbReference type="InterPro" id="IPR035901">
    <property type="entry name" value="GIY-YIG_endonuc_sf"/>
</dbReference>
<evidence type="ECO:0000259" key="1">
    <source>
        <dbReference type="PROSITE" id="PS50164"/>
    </source>
</evidence>
<evidence type="ECO:0000313" key="4">
    <source>
        <dbReference type="Proteomes" id="UP000068026"/>
    </source>
</evidence>
<dbReference type="AlphaFoldDB" id="A0A0X1U9F9"/>
<feature type="domain" description="GIY-YIG" evidence="1">
    <location>
        <begin position="201"/>
        <end position="309"/>
    </location>
</feature>
<dbReference type="Proteomes" id="UP000184204">
    <property type="component" value="Unassembled WGS sequence"/>
</dbReference>
<keyword evidence="4" id="KW-1185">Reference proteome</keyword>
<sequence length="310" mass="36439">MNGIKLKDILRFDELKQRFPKKRIKLRFNTDWEDALSDGSKCKRNFLEMYEDNSPTLVDEMLSNGSEKKNRNSNEDLTFLFIKIDRQKNLWLFVDAYNITDANGHKAVNPVTHKEYNSASAERLHEYEPFFGRLVVEWKNLSQQFYYVKPEIIDSIELTEILPLPYLESGESFPGYEVVSKTYRELRKIITKQDWCDALSNIYGVYVLADESNGKLYVGSATGEQGIYGRWSTYLNDGYDKTEENDKGYPNKGLKELVESNKIDYIKNNFRYSILECFPKNEFGKGKTREREQYWKRVLQSAHPNGYNYN</sequence>
<dbReference type="EMBL" id="CP014223">
    <property type="protein sequence ID" value="AMJ41562.1"/>
    <property type="molecule type" value="Genomic_DNA"/>
</dbReference>
<dbReference type="InterPro" id="IPR000305">
    <property type="entry name" value="GIY-YIG_endonuc"/>
</dbReference>
<dbReference type="OrthoDB" id="89044at2"/>
<dbReference type="EMBL" id="FQUA01000005">
    <property type="protein sequence ID" value="SHE71476.1"/>
    <property type="molecule type" value="Genomic_DNA"/>
</dbReference>
<dbReference type="Pfam" id="PF01541">
    <property type="entry name" value="GIY-YIG"/>
    <property type="match status" value="1"/>
</dbReference>
<organism evidence="3 5">
    <name type="scientific">Anaerotignum propionicum DSM 1682</name>
    <dbReference type="NCBI Taxonomy" id="991789"/>
    <lineage>
        <taxon>Bacteria</taxon>
        <taxon>Bacillati</taxon>
        <taxon>Bacillota</taxon>
        <taxon>Clostridia</taxon>
        <taxon>Lachnospirales</taxon>
        <taxon>Anaerotignaceae</taxon>
        <taxon>Anaerotignum</taxon>
    </lineage>
</organism>
<dbReference type="PROSITE" id="PS50164">
    <property type="entry name" value="GIY_YIG"/>
    <property type="match status" value="1"/>
</dbReference>
<dbReference type="Proteomes" id="UP000068026">
    <property type="component" value="Chromosome"/>
</dbReference>
<dbReference type="Gene3D" id="3.40.1440.10">
    <property type="entry name" value="GIY-YIG endonuclease"/>
    <property type="match status" value="1"/>
</dbReference>
<reference evidence="5" key="4">
    <citation type="submission" date="2016-11" db="EMBL/GenBank/DDBJ databases">
        <authorList>
            <person name="Jaros S."/>
            <person name="Januszkiewicz K."/>
            <person name="Wedrychowicz H."/>
        </authorList>
    </citation>
    <scope>NUCLEOTIDE SEQUENCE [LARGE SCALE GENOMIC DNA]</scope>
    <source>
        <strain evidence="5">DSM 1682</strain>
    </source>
</reference>
<dbReference type="SUPFAM" id="SSF82771">
    <property type="entry name" value="GIY-YIG endonuclease"/>
    <property type="match status" value="1"/>
</dbReference>
<reference evidence="2 4" key="1">
    <citation type="journal article" date="2016" name="Genome Announc.">
        <title>Complete Genome Sequence of the Amino Acid-Fermenting Clostridium propionicum X2 (DSM 1682).</title>
        <authorList>
            <person name="Poehlein A."/>
            <person name="Schlien K."/>
            <person name="Chowdhury N.P."/>
            <person name="Gottschalk G."/>
            <person name="Buckel W."/>
            <person name="Daniel R."/>
        </authorList>
    </citation>
    <scope>NUCLEOTIDE SEQUENCE [LARGE SCALE GENOMIC DNA]</scope>
    <source>
        <strain evidence="2 4">X2</strain>
    </source>
</reference>